<comment type="subcellular location">
    <subcellularLocation>
        <location evidence="8">Cytoplasm</location>
    </subcellularLocation>
</comment>
<dbReference type="GO" id="GO:0005524">
    <property type="term" value="F:ATP binding"/>
    <property type="evidence" value="ECO:0007669"/>
    <property type="project" value="UniProtKB-KW"/>
</dbReference>
<organism evidence="9 10">
    <name type="scientific">Candidatus Gottesmanbacteria bacterium RIFCSPHIGHO2_01_FULL_39_10</name>
    <dbReference type="NCBI Taxonomy" id="1798375"/>
    <lineage>
        <taxon>Bacteria</taxon>
        <taxon>Candidatus Gottesmaniibacteriota</taxon>
    </lineage>
</organism>
<dbReference type="UniPathway" id="UPA00031">
    <property type="reaction ID" value="UER00007"/>
</dbReference>
<dbReference type="EC" id="3.6.1.31" evidence="8"/>
<dbReference type="EMBL" id="MFJE01000013">
    <property type="protein sequence ID" value="OGG14645.1"/>
    <property type="molecule type" value="Genomic_DNA"/>
</dbReference>
<comment type="pathway">
    <text evidence="2 8">Amino-acid biosynthesis; L-histidine biosynthesis; L-histidine from 5-phospho-alpha-D-ribose 1-diphosphate: step 2/9.</text>
</comment>
<dbReference type="CDD" id="cd11534">
    <property type="entry name" value="NTP-PPase_HisIE_like"/>
    <property type="match status" value="1"/>
</dbReference>
<dbReference type="GO" id="GO:0004636">
    <property type="term" value="F:phosphoribosyl-ATP diphosphatase activity"/>
    <property type="evidence" value="ECO:0007669"/>
    <property type="project" value="UniProtKB-UniRule"/>
</dbReference>
<dbReference type="NCBIfam" id="TIGR03188">
    <property type="entry name" value="histidine_hisI"/>
    <property type="match status" value="1"/>
</dbReference>
<dbReference type="Pfam" id="PF01503">
    <property type="entry name" value="PRA-PH"/>
    <property type="match status" value="1"/>
</dbReference>
<evidence type="ECO:0000256" key="2">
    <source>
        <dbReference type="ARBA" id="ARBA00005204"/>
    </source>
</evidence>
<dbReference type="Proteomes" id="UP000177383">
    <property type="component" value="Unassembled WGS sequence"/>
</dbReference>
<keyword evidence="8" id="KW-0963">Cytoplasm</keyword>
<dbReference type="PANTHER" id="PTHR42945:SF1">
    <property type="entry name" value="HISTIDINE BIOSYNTHESIS BIFUNCTIONAL PROTEIN HIS7"/>
    <property type="match status" value="1"/>
</dbReference>
<gene>
    <name evidence="8" type="primary">hisE</name>
    <name evidence="9" type="ORF">A2773_02560</name>
</gene>
<evidence type="ECO:0000313" key="10">
    <source>
        <dbReference type="Proteomes" id="UP000177383"/>
    </source>
</evidence>
<evidence type="ECO:0000256" key="7">
    <source>
        <dbReference type="ARBA" id="ARBA00023102"/>
    </source>
</evidence>
<comment type="similarity">
    <text evidence="8">Belongs to the PRA-PH family.</text>
</comment>
<dbReference type="InterPro" id="IPR021130">
    <property type="entry name" value="PRib-ATP_PPHydrolase-like"/>
</dbReference>
<proteinExistence type="inferred from homology"/>
<protein>
    <recommendedName>
        <fullName evidence="8">Phosphoribosyl-ATP pyrophosphatase</fullName>
        <shortName evidence="8">PRA-PH</shortName>
        <ecNumber evidence="8">3.6.1.31</ecNumber>
    </recommendedName>
</protein>
<evidence type="ECO:0000256" key="5">
    <source>
        <dbReference type="ARBA" id="ARBA00022801"/>
    </source>
</evidence>
<dbReference type="SUPFAM" id="SSF101386">
    <property type="entry name" value="all-alpha NTP pyrophosphatases"/>
    <property type="match status" value="1"/>
</dbReference>
<evidence type="ECO:0000256" key="1">
    <source>
        <dbReference type="ARBA" id="ARBA00001460"/>
    </source>
</evidence>
<dbReference type="HAMAP" id="MF_01020">
    <property type="entry name" value="HisE"/>
    <property type="match status" value="1"/>
</dbReference>
<accession>A0A1F5ZQN5</accession>
<name>A0A1F5ZQN5_9BACT</name>
<keyword evidence="5 8" id="KW-0378">Hydrolase</keyword>
<dbReference type="InterPro" id="IPR008179">
    <property type="entry name" value="HisE"/>
</dbReference>
<evidence type="ECO:0000256" key="6">
    <source>
        <dbReference type="ARBA" id="ARBA00022840"/>
    </source>
</evidence>
<reference evidence="9 10" key="1">
    <citation type="journal article" date="2016" name="Nat. Commun.">
        <title>Thousands of microbial genomes shed light on interconnected biogeochemical processes in an aquifer system.</title>
        <authorList>
            <person name="Anantharaman K."/>
            <person name="Brown C.T."/>
            <person name="Hug L.A."/>
            <person name="Sharon I."/>
            <person name="Castelle C.J."/>
            <person name="Probst A.J."/>
            <person name="Thomas B.C."/>
            <person name="Singh A."/>
            <person name="Wilkins M.J."/>
            <person name="Karaoz U."/>
            <person name="Brodie E.L."/>
            <person name="Williams K.H."/>
            <person name="Hubbard S.S."/>
            <person name="Banfield J.F."/>
        </authorList>
    </citation>
    <scope>NUCLEOTIDE SEQUENCE [LARGE SCALE GENOMIC DNA]</scope>
</reference>
<dbReference type="GO" id="GO:0005737">
    <property type="term" value="C:cytoplasm"/>
    <property type="evidence" value="ECO:0007669"/>
    <property type="project" value="UniProtKB-SubCell"/>
</dbReference>
<dbReference type="AlphaFoldDB" id="A0A1F5ZQN5"/>
<evidence type="ECO:0000256" key="3">
    <source>
        <dbReference type="ARBA" id="ARBA00022605"/>
    </source>
</evidence>
<comment type="catalytic activity">
    <reaction evidence="1 8">
        <text>1-(5-phospho-beta-D-ribosyl)-ATP + H2O = 1-(5-phospho-beta-D-ribosyl)-5'-AMP + diphosphate + H(+)</text>
        <dbReference type="Rhea" id="RHEA:22828"/>
        <dbReference type="ChEBI" id="CHEBI:15377"/>
        <dbReference type="ChEBI" id="CHEBI:15378"/>
        <dbReference type="ChEBI" id="CHEBI:33019"/>
        <dbReference type="ChEBI" id="CHEBI:59457"/>
        <dbReference type="ChEBI" id="CHEBI:73183"/>
        <dbReference type="EC" id="3.6.1.31"/>
    </reaction>
</comment>
<keyword evidence="6 8" id="KW-0067">ATP-binding</keyword>
<evidence type="ECO:0000313" key="9">
    <source>
        <dbReference type="EMBL" id="OGG14645.1"/>
    </source>
</evidence>
<sequence length="108" mass="12438">MTLSNLYKLIQKRKKEMPTNSYTADLFRAGPDRIIQKFGEESVEAIIAAKNGNKKEIISEIADTWFNMLILLVYFNISIKNIENELAKRRYTKAGKSKSTNDTILTYD</sequence>
<keyword evidence="4 8" id="KW-0547">Nucleotide-binding</keyword>
<keyword evidence="3 8" id="KW-0028">Amino-acid biosynthesis</keyword>
<dbReference type="STRING" id="1798375.A2773_02560"/>
<dbReference type="GO" id="GO:0000105">
    <property type="term" value="P:L-histidine biosynthetic process"/>
    <property type="evidence" value="ECO:0007669"/>
    <property type="project" value="UniProtKB-UniRule"/>
</dbReference>
<evidence type="ECO:0000256" key="4">
    <source>
        <dbReference type="ARBA" id="ARBA00022741"/>
    </source>
</evidence>
<dbReference type="Gene3D" id="1.10.287.1080">
    <property type="entry name" value="MazG-like"/>
    <property type="match status" value="1"/>
</dbReference>
<keyword evidence="7 8" id="KW-0368">Histidine biosynthesis</keyword>
<comment type="caution">
    <text evidence="9">The sequence shown here is derived from an EMBL/GenBank/DDBJ whole genome shotgun (WGS) entry which is preliminary data.</text>
</comment>
<evidence type="ECO:0000256" key="8">
    <source>
        <dbReference type="HAMAP-Rule" id="MF_01020"/>
    </source>
</evidence>
<dbReference type="PANTHER" id="PTHR42945">
    <property type="entry name" value="HISTIDINE BIOSYNTHESIS BIFUNCTIONAL PROTEIN"/>
    <property type="match status" value="1"/>
</dbReference>